<keyword evidence="1" id="KW-0812">Transmembrane</keyword>
<accession>X1G1D7</accession>
<dbReference type="EMBL" id="BART01040181">
    <property type="protein sequence ID" value="GAH26848.1"/>
    <property type="molecule type" value="Genomic_DNA"/>
</dbReference>
<protein>
    <submittedName>
        <fullName evidence="2">Uncharacterized protein</fullName>
    </submittedName>
</protein>
<evidence type="ECO:0000313" key="2">
    <source>
        <dbReference type="EMBL" id="GAH26848.1"/>
    </source>
</evidence>
<keyword evidence="1" id="KW-1133">Transmembrane helix</keyword>
<proteinExistence type="predicted"/>
<dbReference type="AlphaFoldDB" id="X1G1D7"/>
<evidence type="ECO:0000256" key="1">
    <source>
        <dbReference type="SAM" id="Phobius"/>
    </source>
</evidence>
<sequence length="101" mass="11301">GIWFFGNPVQIGLEFVYTKVTAYELLKNPDGVTEAEANALKNMKLDSETLEIIRSSNLLQGMYADRRLSLKAWLLIIGGVILLFIIFTLAILHFTGVIDIT</sequence>
<feature type="non-terminal residue" evidence="2">
    <location>
        <position position="101"/>
    </location>
</feature>
<feature type="transmembrane region" description="Helical" evidence="1">
    <location>
        <begin position="72"/>
        <end position="94"/>
    </location>
</feature>
<name>X1G1D7_9ZZZZ</name>
<feature type="non-terminal residue" evidence="2">
    <location>
        <position position="1"/>
    </location>
</feature>
<comment type="caution">
    <text evidence="2">The sequence shown here is derived from an EMBL/GenBank/DDBJ whole genome shotgun (WGS) entry which is preliminary data.</text>
</comment>
<organism evidence="2">
    <name type="scientific">marine sediment metagenome</name>
    <dbReference type="NCBI Taxonomy" id="412755"/>
    <lineage>
        <taxon>unclassified sequences</taxon>
        <taxon>metagenomes</taxon>
        <taxon>ecological metagenomes</taxon>
    </lineage>
</organism>
<keyword evidence="1" id="KW-0472">Membrane</keyword>
<reference evidence="2" key="1">
    <citation type="journal article" date="2014" name="Front. Microbiol.">
        <title>High frequency of phylogenetically diverse reductive dehalogenase-homologous genes in deep subseafloor sedimentary metagenomes.</title>
        <authorList>
            <person name="Kawai M."/>
            <person name="Futagami T."/>
            <person name="Toyoda A."/>
            <person name="Takaki Y."/>
            <person name="Nishi S."/>
            <person name="Hori S."/>
            <person name="Arai W."/>
            <person name="Tsubouchi T."/>
            <person name="Morono Y."/>
            <person name="Uchiyama I."/>
            <person name="Ito T."/>
            <person name="Fujiyama A."/>
            <person name="Inagaki F."/>
            <person name="Takami H."/>
        </authorList>
    </citation>
    <scope>NUCLEOTIDE SEQUENCE</scope>
    <source>
        <strain evidence="2">Expedition CK06-06</strain>
    </source>
</reference>
<gene>
    <name evidence="2" type="ORF">S01H4_65571</name>
</gene>